<feature type="region of interest" description="Disordered" evidence="3">
    <location>
        <begin position="107"/>
        <end position="139"/>
    </location>
</feature>
<dbReference type="HOGENOM" id="CLU_044315_2_0_6"/>
<dbReference type="InterPro" id="IPR019734">
    <property type="entry name" value="TPR_rpt"/>
</dbReference>
<dbReference type="InterPro" id="IPR014162">
    <property type="entry name" value="CpoB_C"/>
</dbReference>
<dbReference type="InterPro" id="IPR032519">
    <property type="entry name" value="YbgF_tri"/>
</dbReference>
<dbReference type="RefSeq" id="WP_002686076.1">
    <property type="nucleotide sequence ID" value="NZ_JH600070.1"/>
</dbReference>
<dbReference type="Pfam" id="PF16331">
    <property type="entry name" value="TolA_bind_tri"/>
    <property type="match status" value="1"/>
</dbReference>
<gene>
    <name evidence="1" type="primary">cpoB</name>
    <name evidence="5" type="ORF">BegalDRAFT_1950</name>
</gene>
<dbReference type="OrthoDB" id="9768142at2"/>
<feature type="compositionally biased region" description="Low complexity" evidence="3">
    <location>
        <begin position="116"/>
        <end position="133"/>
    </location>
</feature>
<dbReference type="SUPFAM" id="SSF48452">
    <property type="entry name" value="TPR-like"/>
    <property type="match status" value="1"/>
</dbReference>
<protein>
    <recommendedName>
        <fullName evidence="1">Cell division coordinator CpoB</fullName>
    </recommendedName>
</protein>
<dbReference type="AlphaFoldDB" id="I3CGS9"/>
<dbReference type="Pfam" id="PF13174">
    <property type="entry name" value="TPR_6"/>
    <property type="match status" value="3"/>
</dbReference>
<feature type="domain" description="YbgF trimerisation" evidence="4">
    <location>
        <begin position="37"/>
        <end position="107"/>
    </location>
</feature>
<organism evidence="5 6">
    <name type="scientific">Beggiatoa alba B18LD</name>
    <dbReference type="NCBI Taxonomy" id="395493"/>
    <lineage>
        <taxon>Bacteria</taxon>
        <taxon>Pseudomonadati</taxon>
        <taxon>Pseudomonadota</taxon>
        <taxon>Gammaproteobacteria</taxon>
        <taxon>Thiotrichales</taxon>
        <taxon>Thiotrichaceae</taxon>
        <taxon>Beggiatoa</taxon>
    </lineage>
</organism>
<dbReference type="NCBIfam" id="TIGR02795">
    <property type="entry name" value="tol_pal_ybgF"/>
    <property type="match status" value="1"/>
</dbReference>
<name>I3CGS9_9GAMM</name>
<evidence type="ECO:0000313" key="5">
    <source>
        <dbReference type="EMBL" id="EIJ42822.1"/>
    </source>
</evidence>
<keyword evidence="6" id="KW-1185">Reference proteome</keyword>
<evidence type="ECO:0000313" key="6">
    <source>
        <dbReference type="Proteomes" id="UP000005744"/>
    </source>
</evidence>
<comment type="subcellular location">
    <subcellularLocation>
        <location evidence="1">Periplasm</location>
    </subcellularLocation>
</comment>
<keyword evidence="1" id="KW-0732">Signal</keyword>
<dbReference type="GO" id="GO:0030288">
    <property type="term" value="C:outer membrane-bounded periplasmic space"/>
    <property type="evidence" value="ECO:0007669"/>
    <property type="project" value="UniProtKB-UniRule"/>
</dbReference>
<dbReference type="STRING" id="395493.BegalDRAFT_1950"/>
<keyword evidence="1" id="KW-0175">Coiled coil</keyword>
<feature type="repeat" description="TPR" evidence="2">
    <location>
        <begin position="179"/>
        <end position="212"/>
    </location>
</feature>
<dbReference type="Gene3D" id="1.20.5.110">
    <property type="match status" value="1"/>
</dbReference>
<dbReference type="InterPro" id="IPR011990">
    <property type="entry name" value="TPR-like_helical_dom_sf"/>
</dbReference>
<dbReference type="InterPro" id="IPR034706">
    <property type="entry name" value="CpoB"/>
</dbReference>
<keyword evidence="1" id="KW-0574">Periplasm</keyword>
<feature type="repeat" description="TPR" evidence="2">
    <location>
        <begin position="216"/>
        <end position="249"/>
    </location>
</feature>
<dbReference type="eggNOG" id="COG1729">
    <property type="taxonomic scope" value="Bacteria"/>
</dbReference>
<dbReference type="GO" id="GO:0043093">
    <property type="term" value="P:FtsZ-dependent cytokinesis"/>
    <property type="evidence" value="ECO:0007669"/>
    <property type="project" value="UniProtKB-UniRule"/>
</dbReference>
<dbReference type="SMART" id="SM00028">
    <property type="entry name" value="TPR"/>
    <property type="match status" value="3"/>
</dbReference>
<keyword evidence="1" id="KW-0131">Cell cycle</keyword>
<evidence type="ECO:0000256" key="2">
    <source>
        <dbReference type="PROSITE-ProRule" id="PRU00339"/>
    </source>
</evidence>
<dbReference type="Gene3D" id="1.25.40.10">
    <property type="entry name" value="Tetratricopeptide repeat domain"/>
    <property type="match status" value="1"/>
</dbReference>
<dbReference type="Proteomes" id="UP000005744">
    <property type="component" value="Unassembled WGS sequence"/>
</dbReference>
<sequence precursor="true">MLLRQFIAFLCLNTCAMSLVLAAPDDNTVVGNPLYERLFQVMQQVDQLRKTVLEQDAKLSQQETELQKLRGDNEVLTYQLEQLRKQQQDTYVDIDNRLKEIQKQQTALAQAPVTNPAYTTTDSATDTSTSPTTEPLVSSGDENTAYQQAFDFIQNGNYSQATKAFDSFLKQFPQSRNADNAQYWMAESYYALKNFNVALNAFNTLVERHPNSAKHPQALLKMGYIYYELHDKEAAKAFLEKVLDNYPGTATAKLAQERLQKIRREGL</sequence>
<keyword evidence="1" id="KW-0132">Cell division</keyword>
<dbReference type="HAMAP" id="MF_02066">
    <property type="entry name" value="CpoB"/>
    <property type="match status" value="1"/>
</dbReference>
<comment type="function">
    <text evidence="1">Mediates coordination of peptidoglycan synthesis and outer membrane constriction during cell division.</text>
</comment>
<dbReference type="PROSITE" id="PS50005">
    <property type="entry name" value="TPR"/>
    <property type="match status" value="2"/>
</dbReference>
<evidence type="ECO:0000256" key="3">
    <source>
        <dbReference type="SAM" id="MobiDB-lite"/>
    </source>
</evidence>
<proteinExistence type="inferred from homology"/>
<reference evidence="5 6" key="1">
    <citation type="submission" date="2011-11" db="EMBL/GenBank/DDBJ databases">
        <title>Improved High-Quality Draft sequence of Beggiatoa alba B18lD.</title>
        <authorList>
            <consortium name="US DOE Joint Genome Institute"/>
            <person name="Lucas S."/>
            <person name="Han J."/>
            <person name="Lapidus A."/>
            <person name="Cheng J.-F."/>
            <person name="Goodwin L."/>
            <person name="Pitluck S."/>
            <person name="Peters L."/>
            <person name="Mikhailova N."/>
            <person name="Held B."/>
            <person name="Detter J.C."/>
            <person name="Han C."/>
            <person name="Tapia R."/>
            <person name="Land M."/>
            <person name="Hauser L."/>
            <person name="Kyrpides N."/>
            <person name="Ivanova N."/>
            <person name="Pagani I."/>
            <person name="Samuel K."/>
            <person name="Teske A."/>
            <person name="Mueller J."/>
            <person name="Woyke T."/>
        </authorList>
    </citation>
    <scope>NUCLEOTIDE SEQUENCE [LARGE SCALE GENOMIC DNA]</scope>
    <source>
        <strain evidence="5 6">B18LD</strain>
    </source>
</reference>
<dbReference type="GO" id="GO:0070206">
    <property type="term" value="P:protein trimerization"/>
    <property type="evidence" value="ECO:0007669"/>
    <property type="project" value="InterPro"/>
</dbReference>
<evidence type="ECO:0000256" key="1">
    <source>
        <dbReference type="HAMAP-Rule" id="MF_02066"/>
    </source>
</evidence>
<feature type="chain" id="PRO_5009991860" description="Cell division coordinator CpoB" evidence="1">
    <location>
        <begin position="23"/>
        <end position="267"/>
    </location>
</feature>
<keyword evidence="2" id="KW-0802">TPR repeat</keyword>
<accession>I3CGS9</accession>
<comment type="similarity">
    <text evidence="1">Belongs to the CpoB family.</text>
</comment>
<feature type="signal peptide" evidence="1">
    <location>
        <begin position="1"/>
        <end position="22"/>
    </location>
</feature>
<dbReference type="EMBL" id="JH600070">
    <property type="protein sequence ID" value="EIJ42822.1"/>
    <property type="molecule type" value="Genomic_DNA"/>
</dbReference>
<feature type="coiled-coil region" evidence="1">
    <location>
        <begin position="45"/>
        <end position="104"/>
    </location>
</feature>
<evidence type="ECO:0000259" key="4">
    <source>
        <dbReference type="Pfam" id="PF16331"/>
    </source>
</evidence>